<evidence type="ECO:0000313" key="2">
    <source>
        <dbReference type="EMBL" id="ORX40920.1"/>
    </source>
</evidence>
<feature type="transmembrane region" description="Helical" evidence="1">
    <location>
        <begin position="20"/>
        <end position="37"/>
    </location>
</feature>
<dbReference type="AlphaFoldDB" id="A0A1Y1USC2"/>
<sequence length="126" mass="13497">MPSSRLAVWHTAFNLGAKTIPPFAGAATALIIALAARRRVGSRGNSSKTWLFVAAAMQIVHVPFTLLAIAPTNAKLIAMRAAKNLDMDKVGMENLNLLLNKWCGLHNVRIATATTAFLMVVTSLLS</sequence>
<dbReference type="PANTHER" id="PTHR36535:SF1">
    <property type="entry name" value="DUF1772 DOMAIN-CONTAINING PROTEIN"/>
    <property type="match status" value="1"/>
</dbReference>
<feature type="transmembrane region" description="Helical" evidence="1">
    <location>
        <begin position="49"/>
        <end position="70"/>
    </location>
</feature>
<dbReference type="RefSeq" id="XP_021874599.1">
    <property type="nucleotide sequence ID" value="XM_022012363.1"/>
</dbReference>
<organism evidence="2 3">
    <name type="scientific">Kockovaella imperatae</name>
    <dbReference type="NCBI Taxonomy" id="4999"/>
    <lineage>
        <taxon>Eukaryota</taxon>
        <taxon>Fungi</taxon>
        <taxon>Dikarya</taxon>
        <taxon>Basidiomycota</taxon>
        <taxon>Agaricomycotina</taxon>
        <taxon>Tremellomycetes</taxon>
        <taxon>Tremellales</taxon>
        <taxon>Cuniculitremaceae</taxon>
        <taxon>Kockovaella</taxon>
    </lineage>
</organism>
<dbReference type="OrthoDB" id="5954308at2759"/>
<dbReference type="InterPro" id="IPR013901">
    <property type="entry name" value="Anthrone_oxy"/>
</dbReference>
<dbReference type="GeneID" id="33554171"/>
<dbReference type="Proteomes" id="UP000193218">
    <property type="component" value="Unassembled WGS sequence"/>
</dbReference>
<keyword evidence="1" id="KW-1133">Transmembrane helix</keyword>
<gene>
    <name evidence="2" type="ORF">BD324DRAFT_27909</name>
</gene>
<accession>A0A1Y1USC2</accession>
<proteinExistence type="predicted"/>
<evidence type="ECO:0000313" key="3">
    <source>
        <dbReference type="Proteomes" id="UP000193218"/>
    </source>
</evidence>
<evidence type="ECO:0008006" key="4">
    <source>
        <dbReference type="Google" id="ProtNLM"/>
    </source>
</evidence>
<keyword evidence="1" id="KW-0472">Membrane</keyword>
<dbReference type="InParanoid" id="A0A1Y1USC2"/>
<dbReference type="PANTHER" id="PTHR36535">
    <property type="entry name" value="YALI0E30327P"/>
    <property type="match status" value="1"/>
</dbReference>
<dbReference type="Pfam" id="PF08592">
    <property type="entry name" value="Anthrone_oxy"/>
    <property type="match status" value="1"/>
</dbReference>
<keyword evidence="3" id="KW-1185">Reference proteome</keyword>
<name>A0A1Y1USC2_9TREE</name>
<comment type="caution">
    <text evidence="2">The sequence shown here is derived from an EMBL/GenBank/DDBJ whole genome shotgun (WGS) entry which is preliminary data.</text>
</comment>
<protein>
    <recommendedName>
        <fullName evidence="4">DUF1772-domain-containing protein</fullName>
    </recommendedName>
</protein>
<reference evidence="2 3" key="1">
    <citation type="submission" date="2017-03" db="EMBL/GenBank/DDBJ databases">
        <title>Widespread Adenine N6-methylation of Active Genes in Fungi.</title>
        <authorList>
            <consortium name="DOE Joint Genome Institute"/>
            <person name="Mondo S.J."/>
            <person name="Dannebaum R.O."/>
            <person name="Kuo R.C."/>
            <person name="Louie K.B."/>
            <person name="Bewick A.J."/>
            <person name="Labutti K."/>
            <person name="Haridas S."/>
            <person name="Kuo A."/>
            <person name="Salamov A."/>
            <person name="Ahrendt S.R."/>
            <person name="Lau R."/>
            <person name="Bowen B.P."/>
            <person name="Lipzen A."/>
            <person name="Sullivan W."/>
            <person name="Andreopoulos W.B."/>
            <person name="Clum A."/>
            <person name="Lindquist E."/>
            <person name="Daum C."/>
            <person name="Northen T.R."/>
            <person name="Ramamoorthy G."/>
            <person name="Schmitz R.J."/>
            <person name="Gryganskyi A."/>
            <person name="Culley D."/>
            <person name="Magnuson J."/>
            <person name="James T.Y."/>
            <person name="O'Malley M.A."/>
            <person name="Stajich J.E."/>
            <person name="Spatafora J.W."/>
            <person name="Visel A."/>
            <person name="Grigoriev I.V."/>
        </authorList>
    </citation>
    <scope>NUCLEOTIDE SEQUENCE [LARGE SCALE GENOMIC DNA]</scope>
    <source>
        <strain evidence="2 3">NRRL Y-17943</strain>
    </source>
</reference>
<keyword evidence="1" id="KW-0812">Transmembrane</keyword>
<evidence type="ECO:0000256" key="1">
    <source>
        <dbReference type="SAM" id="Phobius"/>
    </source>
</evidence>
<dbReference type="EMBL" id="NBSH01000001">
    <property type="protein sequence ID" value="ORX40920.1"/>
    <property type="molecule type" value="Genomic_DNA"/>
</dbReference>